<sequence length="360" mass="38344">MTRKHRLWIAPLLVIMIMMATVSYSHGRPVFAPGGFQLILILTGAVALLFRYHFPVAVTAVTVVTGSLLPLTARHLVLIDVAAVVALYTLATLRDRRTAWTAGVLAAVALTAASLPWQPGGLLDLANLVPINYVAIAVAAGDATRNRRALQTEIADRAVQEERLRIARDLHDVVAHHIALVNAQAGVAHHLMPTHPEKAREALAGLRDTSRAALDELRATVGLLRQEGDPDFERRPAPTLAGLDDLLDGFRTAGIDITVTGPPPALDAATDLAAYRIIQEALTNAGKHGTERRASVTLTRADRTLEITVTNPARPGHRGEGTGHGLTGMRERATAAGGTVTAGLQPDGTWTVHATLPMGR</sequence>
<keyword evidence="9" id="KW-0812">Transmembrane</keyword>
<feature type="transmembrane region" description="Helical" evidence="9">
    <location>
        <begin position="74"/>
        <end position="91"/>
    </location>
</feature>
<evidence type="ECO:0000256" key="7">
    <source>
        <dbReference type="ARBA" id="ARBA00022840"/>
    </source>
</evidence>
<evidence type="ECO:0000256" key="5">
    <source>
        <dbReference type="ARBA" id="ARBA00022741"/>
    </source>
</evidence>
<keyword evidence="8" id="KW-0902">Two-component regulatory system</keyword>
<keyword evidence="6 13" id="KW-0418">Kinase</keyword>
<keyword evidence="9" id="KW-1133">Transmembrane helix</keyword>
<dbReference type="Proteomes" id="UP000677082">
    <property type="component" value="Unassembled WGS sequence"/>
</dbReference>
<dbReference type="PANTHER" id="PTHR24421:SF10">
    <property type="entry name" value="NITRATE_NITRITE SENSOR PROTEIN NARQ"/>
    <property type="match status" value="1"/>
</dbReference>
<dbReference type="PANTHER" id="PTHR24421">
    <property type="entry name" value="NITRATE/NITRITE SENSOR PROTEIN NARX-RELATED"/>
    <property type="match status" value="1"/>
</dbReference>
<keyword evidence="4" id="KW-0808">Transferase</keyword>
<evidence type="ECO:0000256" key="1">
    <source>
        <dbReference type="ARBA" id="ARBA00000085"/>
    </source>
</evidence>
<feature type="domain" description="DUF7134" evidence="12">
    <location>
        <begin position="7"/>
        <end position="148"/>
    </location>
</feature>
<reference evidence="13 14" key="1">
    <citation type="submission" date="2021-03" db="EMBL/GenBank/DDBJ databases">
        <title>Whole genome shotgun sequence of Actinoplanes toevensis NBRC 105298.</title>
        <authorList>
            <person name="Komaki H."/>
            <person name="Tamura T."/>
        </authorList>
    </citation>
    <scope>NUCLEOTIDE SEQUENCE [LARGE SCALE GENOMIC DNA]</scope>
    <source>
        <strain evidence="13 14">NBRC 105298</strain>
    </source>
</reference>
<keyword evidence="3" id="KW-0597">Phosphoprotein</keyword>
<keyword evidence="5" id="KW-0547">Nucleotide-binding</keyword>
<name>A0A920BPL6_9ACTN</name>
<evidence type="ECO:0000256" key="6">
    <source>
        <dbReference type="ARBA" id="ARBA00022777"/>
    </source>
</evidence>
<evidence type="ECO:0000313" key="13">
    <source>
        <dbReference type="EMBL" id="GIM96539.1"/>
    </source>
</evidence>
<accession>A0A920BPL6</accession>
<dbReference type="InterPro" id="IPR036890">
    <property type="entry name" value="HATPase_C_sf"/>
</dbReference>
<comment type="caution">
    <text evidence="13">The sequence shown here is derived from an EMBL/GenBank/DDBJ whole genome shotgun (WGS) entry which is preliminary data.</text>
</comment>
<feature type="domain" description="Histidine kinase/HSP90-like ATPase" evidence="10">
    <location>
        <begin position="273"/>
        <end position="358"/>
    </location>
</feature>
<gene>
    <name evidence="13" type="ORF">Ato02nite_083320</name>
</gene>
<dbReference type="GO" id="GO:0005524">
    <property type="term" value="F:ATP binding"/>
    <property type="evidence" value="ECO:0007669"/>
    <property type="project" value="UniProtKB-KW"/>
</dbReference>
<evidence type="ECO:0000256" key="2">
    <source>
        <dbReference type="ARBA" id="ARBA00012438"/>
    </source>
</evidence>
<comment type="catalytic activity">
    <reaction evidence="1">
        <text>ATP + protein L-histidine = ADP + protein N-phospho-L-histidine.</text>
        <dbReference type="EC" id="2.7.13.3"/>
    </reaction>
</comment>
<dbReference type="InterPro" id="IPR003594">
    <property type="entry name" value="HATPase_dom"/>
</dbReference>
<dbReference type="GO" id="GO:0000155">
    <property type="term" value="F:phosphorelay sensor kinase activity"/>
    <property type="evidence" value="ECO:0007669"/>
    <property type="project" value="InterPro"/>
</dbReference>
<dbReference type="InterPro" id="IPR055558">
    <property type="entry name" value="DUF7134"/>
</dbReference>
<dbReference type="AlphaFoldDB" id="A0A920BPL6"/>
<dbReference type="RefSeq" id="WP_213012214.1">
    <property type="nucleotide sequence ID" value="NZ_BOQN01000120.1"/>
</dbReference>
<evidence type="ECO:0000313" key="14">
    <source>
        <dbReference type="Proteomes" id="UP000677082"/>
    </source>
</evidence>
<dbReference type="CDD" id="cd16917">
    <property type="entry name" value="HATPase_UhpB-NarQ-NarX-like"/>
    <property type="match status" value="1"/>
</dbReference>
<evidence type="ECO:0000256" key="3">
    <source>
        <dbReference type="ARBA" id="ARBA00022553"/>
    </source>
</evidence>
<dbReference type="Pfam" id="PF23539">
    <property type="entry name" value="DUF7134"/>
    <property type="match status" value="1"/>
</dbReference>
<dbReference type="Gene3D" id="3.30.565.10">
    <property type="entry name" value="Histidine kinase-like ATPase, C-terminal domain"/>
    <property type="match status" value="1"/>
</dbReference>
<proteinExistence type="predicted"/>
<organism evidence="13 14">
    <name type="scientific">Paractinoplanes toevensis</name>
    <dbReference type="NCBI Taxonomy" id="571911"/>
    <lineage>
        <taxon>Bacteria</taxon>
        <taxon>Bacillati</taxon>
        <taxon>Actinomycetota</taxon>
        <taxon>Actinomycetes</taxon>
        <taxon>Micromonosporales</taxon>
        <taxon>Micromonosporaceae</taxon>
        <taxon>Paractinoplanes</taxon>
    </lineage>
</organism>
<evidence type="ECO:0000256" key="4">
    <source>
        <dbReference type="ARBA" id="ARBA00022679"/>
    </source>
</evidence>
<evidence type="ECO:0000256" key="8">
    <source>
        <dbReference type="ARBA" id="ARBA00023012"/>
    </source>
</evidence>
<evidence type="ECO:0000259" key="10">
    <source>
        <dbReference type="Pfam" id="PF02518"/>
    </source>
</evidence>
<evidence type="ECO:0000259" key="11">
    <source>
        <dbReference type="Pfam" id="PF07730"/>
    </source>
</evidence>
<dbReference type="InterPro" id="IPR050482">
    <property type="entry name" value="Sensor_HK_TwoCompSys"/>
</dbReference>
<dbReference type="GO" id="GO:0046983">
    <property type="term" value="F:protein dimerization activity"/>
    <property type="evidence" value="ECO:0007669"/>
    <property type="project" value="InterPro"/>
</dbReference>
<keyword evidence="9" id="KW-0472">Membrane</keyword>
<feature type="transmembrane region" description="Helical" evidence="9">
    <location>
        <begin position="98"/>
        <end position="117"/>
    </location>
</feature>
<feature type="transmembrane region" description="Helical" evidence="9">
    <location>
        <begin position="6"/>
        <end position="24"/>
    </location>
</feature>
<dbReference type="InterPro" id="IPR011712">
    <property type="entry name" value="Sig_transdc_His_kin_sub3_dim/P"/>
</dbReference>
<dbReference type="Pfam" id="PF02518">
    <property type="entry name" value="HATPase_c"/>
    <property type="match status" value="1"/>
</dbReference>
<dbReference type="SUPFAM" id="SSF55874">
    <property type="entry name" value="ATPase domain of HSP90 chaperone/DNA topoisomerase II/histidine kinase"/>
    <property type="match status" value="1"/>
</dbReference>
<evidence type="ECO:0000259" key="12">
    <source>
        <dbReference type="Pfam" id="PF23539"/>
    </source>
</evidence>
<feature type="transmembrane region" description="Helical" evidence="9">
    <location>
        <begin position="36"/>
        <end position="54"/>
    </location>
</feature>
<keyword evidence="7" id="KW-0067">ATP-binding</keyword>
<dbReference type="EC" id="2.7.13.3" evidence="2"/>
<dbReference type="Pfam" id="PF07730">
    <property type="entry name" value="HisKA_3"/>
    <property type="match status" value="1"/>
</dbReference>
<feature type="domain" description="Signal transduction histidine kinase subgroup 3 dimerisation and phosphoacceptor" evidence="11">
    <location>
        <begin position="162"/>
        <end position="227"/>
    </location>
</feature>
<dbReference type="Gene3D" id="1.20.5.1930">
    <property type="match status" value="1"/>
</dbReference>
<dbReference type="GO" id="GO:0016020">
    <property type="term" value="C:membrane"/>
    <property type="evidence" value="ECO:0007669"/>
    <property type="project" value="InterPro"/>
</dbReference>
<evidence type="ECO:0000256" key="9">
    <source>
        <dbReference type="SAM" id="Phobius"/>
    </source>
</evidence>
<keyword evidence="14" id="KW-1185">Reference proteome</keyword>
<protein>
    <recommendedName>
        <fullName evidence="2">histidine kinase</fullName>
        <ecNumber evidence="2">2.7.13.3</ecNumber>
    </recommendedName>
</protein>
<dbReference type="EMBL" id="BOQN01000120">
    <property type="protein sequence ID" value="GIM96539.1"/>
    <property type="molecule type" value="Genomic_DNA"/>
</dbReference>